<accession>A0A382CVU1</accession>
<protein>
    <recommendedName>
        <fullName evidence="10">Flagellar FliJ protein</fullName>
    </recommendedName>
</protein>
<organism evidence="9">
    <name type="scientific">marine metagenome</name>
    <dbReference type="NCBI Taxonomy" id="408172"/>
    <lineage>
        <taxon>unclassified sequences</taxon>
        <taxon>metagenomes</taxon>
        <taxon>ecological metagenomes</taxon>
    </lineage>
</organism>
<evidence type="ECO:0000256" key="4">
    <source>
        <dbReference type="ARBA" id="ARBA00022500"/>
    </source>
</evidence>
<evidence type="ECO:0000256" key="8">
    <source>
        <dbReference type="ARBA" id="ARBA00023225"/>
    </source>
</evidence>
<name>A0A382CVU1_9ZZZZ</name>
<evidence type="ECO:0000256" key="2">
    <source>
        <dbReference type="ARBA" id="ARBA00022448"/>
    </source>
</evidence>
<keyword evidence="8" id="KW-1006">Bacterial flagellum protein export</keyword>
<evidence type="ECO:0000256" key="7">
    <source>
        <dbReference type="ARBA" id="ARBA00023136"/>
    </source>
</evidence>
<dbReference type="GO" id="GO:0015031">
    <property type="term" value="P:protein transport"/>
    <property type="evidence" value="ECO:0007669"/>
    <property type="project" value="UniProtKB-KW"/>
</dbReference>
<dbReference type="EMBL" id="UINC01036054">
    <property type="protein sequence ID" value="SVB29427.1"/>
    <property type="molecule type" value="Genomic_DNA"/>
</dbReference>
<evidence type="ECO:0000256" key="6">
    <source>
        <dbReference type="ARBA" id="ARBA00022927"/>
    </source>
</evidence>
<evidence type="ECO:0000256" key="3">
    <source>
        <dbReference type="ARBA" id="ARBA00022475"/>
    </source>
</evidence>
<dbReference type="InterPro" id="IPR012823">
    <property type="entry name" value="Flagell_FliJ"/>
</dbReference>
<evidence type="ECO:0000256" key="5">
    <source>
        <dbReference type="ARBA" id="ARBA00022795"/>
    </source>
</evidence>
<dbReference type="InterPro" id="IPR053716">
    <property type="entry name" value="Flag_assembly_chemotaxis_eff"/>
</dbReference>
<dbReference type="GO" id="GO:0009288">
    <property type="term" value="C:bacterial-type flagellum"/>
    <property type="evidence" value="ECO:0007669"/>
    <property type="project" value="InterPro"/>
</dbReference>
<gene>
    <name evidence="9" type="ORF">METZ01_LOCUS182281</name>
</gene>
<reference evidence="9" key="1">
    <citation type="submission" date="2018-05" db="EMBL/GenBank/DDBJ databases">
        <authorList>
            <person name="Lanie J.A."/>
            <person name="Ng W.-L."/>
            <person name="Kazmierczak K.M."/>
            <person name="Andrzejewski T.M."/>
            <person name="Davidsen T.M."/>
            <person name="Wayne K.J."/>
            <person name="Tettelin H."/>
            <person name="Glass J.I."/>
            <person name="Rusch D."/>
            <person name="Podicherti R."/>
            <person name="Tsui H.-C.T."/>
            <person name="Winkler M.E."/>
        </authorList>
    </citation>
    <scope>NUCLEOTIDE SEQUENCE</scope>
</reference>
<sequence>MAKQFRFPLEKVLDYKKNIEDLKAGELNRSREKKKKEEEKLKSIEEKKQDILIGDVSRENMTLNQLNISTDYLLQLNDQIDKGEERVLDAGTEVENKLDHLNEASKDKKAVEKLRDRKLGEHKILEKKVERKKTDEIANRSDLTKRKITS</sequence>
<dbReference type="GO" id="GO:0044781">
    <property type="term" value="P:bacterial-type flagellum organization"/>
    <property type="evidence" value="ECO:0007669"/>
    <property type="project" value="UniProtKB-KW"/>
</dbReference>
<dbReference type="GO" id="GO:0071973">
    <property type="term" value="P:bacterial-type flagellum-dependent cell motility"/>
    <property type="evidence" value="ECO:0007669"/>
    <property type="project" value="InterPro"/>
</dbReference>
<proteinExistence type="predicted"/>
<evidence type="ECO:0000313" key="9">
    <source>
        <dbReference type="EMBL" id="SVB29427.1"/>
    </source>
</evidence>
<keyword evidence="2" id="KW-0813">Transport</keyword>
<dbReference type="GO" id="GO:0005886">
    <property type="term" value="C:plasma membrane"/>
    <property type="evidence" value="ECO:0007669"/>
    <property type="project" value="UniProtKB-SubCell"/>
</dbReference>
<dbReference type="AlphaFoldDB" id="A0A382CVU1"/>
<keyword evidence="4" id="KW-0145">Chemotaxis</keyword>
<dbReference type="NCBIfam" id="TIGR02473">
    <property type="entry name" value="flagell_FliJ"/>
    <property type="match status" value="1"/>
</dbReference>
<dbReference type="Gene3D" id="1.10.287.1700">
    <property type="match status" value="1"/>
</dbReference>
<evidence type="ECO:0000256" key="1">
    <source>
        <dbReference type="ARBA" id="ARBA00004413"/>
    </source>
</evidence>
<keyword evidence="5" id="KW-1005">Bacterial flagellum biogenesis</keyword>
<dbReference type="Pfam" id="PF02050">
    <property type="entry name" value="FliJ"/>
    <property type="match status" value="1"/>
</dbReference>
<dbReference type="GO" id="GO:0006935">
    <property type="term" value="P:chemotaxis"/>
    <property type="evidence" value="ECO:0007669"/>
    <property type="project" value="UniProtKB-KW"/>
</dbReference>
<evidence type="ECO:0008006" key="10">
    <source>
        <dbReference type="Google" id="ProtNLM"/>
    </source>
</evidence>
<keyword evidence="6" id="KW-0653">Protein transport</keyword>
<keyword evidence="7" id="KW-0472">Membrane</keyword>
<keyword evidence="3" id="KW-1003">Cell membrane</keyword>
<comment type="subcellular location">
    <subcellularLocation>
        <location evidence="1">Cell membrane</location>
        <topology evidence="1">Peripheral membrane protein</topology>
        <orientation evidence="1">Cytoplasmic side</orientation>
    </subcellularLocation>
</comment>